<gene>
    <name evidence="1" type="ORF">PMAYCL1PPCAC_26616</name>
</gene>
<accession>A0AAN5D3Z3</accession>
<dbReference type="Proteomes" id="UP001328107">
    <property type="component" value="Unassembled WGS sequence"/>
</dbReference>
<protein>
    <submittedName>
        <fullName evidence="1">Uncharacterized protein</fullName>
    </submittedName>
</protein>
<feature type="non-terminal residue" evidence="1">
    <location>
        <position position="72"/>
    </location>
</feature>
<reference evidence="2" key="1">
    <citation type="submission" date="2022-10" db="EMBL/GenBank/DDBJ databases">
        <title>Genome assembly of Pristionchus species.</title>
        <authorList>
            <person name="Yoshida K."/>
            <person name="Sommer R.J."/>
        </authorList>
    </citation>
    <scope>NUCLEOTIDE SEQUENCE [LARGE SCALE GENOMIC DNA]</scope>
    <source>
        <strain evidence="2">RS5460</strain>
    </source>
</reference>
<feature type="non-terminal residue" evidence="1">
    <location>
        <position position="1"/>
    </location>
</feature>
<keyword evidence="2" id="KW-1185">Reference proteome</keyword>
<proteinExistence type="predicted"/>
<evidence type="ECO:0000313" key="2">
    <source>
        <dbReference type="Proteomes" id="UP001328107"/>
    </source>
</evidence>
<evidence type="ECO:0000313" key="1">
    <source>
        <dbReference type="EMBL" id="GMR56421.1"/>
    </source>
</evidence>
<sequence length="72" mass="8627">LCLVQYWFLDPRSVLHCRSFPSEKRRLLARLQLAFFILGHRHVNHLLARVDDRRVRLLVLVFGVHRLRALVD</sequence>
<organism evidence="1 2">
    <name type="scientific">Pristionchus mayeri</name>
    <dbReference type="NCBI Taxonomy" id="1317129"/>
    <lineage>
        <taxon>Eukaryota</taxon>
        <taxon>Metazoa</taxon>
        <taxon>Ecdysozoa</taxon>
        <taxon>Nematoda</taxon>
        <taxon>Chromadorea</taxon>
        <taxon>Rhabditida</taxon>
        <taxon>Rhabditina</taxon>
        <taxon>Diplogasteromorpha</taxon>
        <taxon>Diplogasteroidea</taxon>
        <taxon>Neodiplogasteridae</taxon>
        <taxon>Pristionchus</taxon>
    </lineage>
</organism>
<dbReference type="AlphaFoldDB" id="A0AAN5D3Z3"/>
<name>A0AAN5D3Z3_9BILA</name>
<comment type="caution">
    <text evidence="1">The sequence shown here is derived from an EMBL/GenBank/DDBJ whole genome shotgun (WGS) entry which is preliminary data.</text>
</comment>
<dbReference type="EMBL" id="BTRK01000005">
    <property type="protein sequence ID" value="GMR56421.1"/>
    <property type="molecule type" value="Genomic_DNA"/>
</dbReference>